<reference evidence="5" key="1">
    <citation type="journal article" date="2019" name="Int. J. Syst. Evol. Microbiol.">
        <title>The Global Catalogue of Microorganisms (GCM) 10K type strain sequencing project: providing services to taxonomists for standard genome sequencing and annotation.</title>
        <authorList>
            <consortium name="The Broad Institute Genomics Platform"/>
            <consortium name="The Broad Institute Genome Sequencing Center for Infectious Disease"/>
            <person name="Wu L."/>
            <person name="Ma J."/>
        </authorList>
    </citation>
    <scope>NUCLEOTIDE SEQUENCE [LARGE SCALE GENOMIC DNA]</scope>
    <source>
        <strain evidence="5">JCM 30846</strain>
    </source>
</reference>
<feature type="chain" id="PRO_5045870315" evidence="3">
    <location>
        <begin position="31"/>
        <end position="267"/>
    </location>
</feature>
<dbReference type="PANTHER" id="PTHR31284">
    <property type="entry name" value="ACID PHOSPHATASE-LIKE PROTEIN"/>
    <property type="match status" value="1"/>
</dbReference>
<dbReference type="InterPro" id="IPR014403">
    <property type="entry name" value="APS1/VSP"/>
</dbReference>
<gene>
    <name evidence="4" type="ORF">GCM10023082_07970</name>
</gene>
<comment type="caution">
    <text evidence="4">The sequence shown here is derived from an EMBL/GenBank/DDBJ whole genome shotgun (WGS) entry which is preliminary data.</text>
</comment>
<dbReference type="InterPro" id="IPR005519">
    <property type="entry name" value="Acid_phosphat_B-like"/>
</dbReference>
<dbReference type="EMBL" id="BAABEP010000003">
    <property type="protein sequence ID" value="GAA3712612.1"/>
    <property type="molecule type" value="Genomic_DNA"/>
</dbReference>
<dbReference type="InterPro" id="IPR023214">
    <property type="entry name" value="HAD_sf"/>
</dbReference>
<dbReference type="SUPFAM" id="SSF56784">
    <property type="entry name" value="HAD-like"/>
    <property type="match status" value="1"/>
</dbReference>
<dbReference type="InterPro" id="IPR036412">
    <property type="entry name" value="HAD-like_sf"/>
</dbReference>
<organism evidence="4 5">
    <name type="scientific">Streptomyces tremellae</name>
    <dbReference type="NCBI Taxonomy" id="1124239"/>
    <lineage>
        <taxon>Bacteria</taxon>
        <taxon>Bacillati</taxon>
        <taxon>Actinomycetota</taxon>
        <taxon>Actinomycetes</taxon>
        <taxon>Kitasatosporales</taxon>
        <taxon>Streptomycetaceae</taxon>
        <taxon>Streptomyces</taxon>
    </lineage>
</organism>
<keyword evidence="5" id="KW-1185">Reference proteome</keyword>
<dbReference type="RefSeq" id="WP_345641158.1">
    <property type="nucleotide sequence ID" value="NZ_BAABEP010000003.1"/>
</dbReference>
<evidence type="ECO:0000256" key="2">
    <source>
        <dbReference type="ARBA" id="ARBA00023180"/>
    </source>
</evidence>
<proteinExistence type="predicted"/>
<evidence type="ECO:0000256" key="1">
    <source>
        <dbReference type="ARBA" id="ARBA00022729"/>
    </source>
</evidence>
<feature type="signal peptide" evidence="3">
    <location>
        <begin position="1"/>
        <end position="30"/>
    </location>
</feature>
<evidence type="ECO:0000256" key="3">
    <source>
        <dbReference type="SAM" id="SignalP"/>
    </source>
</evidence>
<evidence type="ECO:0000313" key="4">
    <source>
        <dbReference type="EMBL" id="GAA3712612.1"/>
    </source>
</evidence>
<keyword evidence="2" id="KW-0325">Glycoprotein</keyword>
<dbReference type="PIRSF" id="PIRSF002674">
    <property type="entry name" value="VSP"/>
    <property type="match status" value="1"/>
</dbReference>
<sequence length="267" mass="28364">MRTFHQAAAATVAAGALAAGILYGTGVAGADSGSHGHAGSEPENIGLLTGQIDDYYGATQAADGTWHASPDSPYARDLARVEARAEHDIARASAARHGGHHGKPAIVLDVDDTALLSFTYERDTHYVYSDATWNAFVSKADRPAVYGMPKLVSYAKKHGVTVFFLTGLAEELRDPAVKNLRKAGYDTALDTAHFFTKDKAHPPAYLADCATAAAWNCSTVEFKAGTRAHIEASGYDIVGNIGDQQSDLTGGHADHAYKLPNPTYFVE</sequence>
<dbReference type="PANTHER" id="PTHR31284:SF10">
    <property type="entry name" value="ACID PHOSPHATASE-LIKE PROTEIN"/>
    <property type="match status" value="1"/>
</dbReference>
<name>A0ABP7E5Q2_9ACTN</name>
<evidence type="ECO:0000313" key="5">
    <source>
        <dbReference type="Proteomes" id="UP001499884"/>
    </source>
</evidence>
<dbReference type="Pfam" id="PF03767">
    <property type="entry name" value="Acid_phosphat_B"/>
    <property type="match status" value="1"/>
</dbReference>
<protein>
    <submittedName>
        <fullName evidence="4">HAD family acid phosphatase</fullName>
    </submittedName>
</protein>
<keyword evidence="1 3" id="KW-0732">Signal</keyword>
<dbReference type="Proteomes" id="UP001499884">
    <property type="component" value="Unassembled WGS sequence"/>
</dbReference>
<dbReference type="Gene3D" id="3.40.50.1000">
    <property type="entry name" value="HAD superfamily/HAD-like"/>
    <property type="match status" value="1"/>
</dbReference>
<accession>A0ABP7E5Q2</accession>